<gene>
    <name evidence="1" type="ORF">HMPREF0973_02864</name>
</gene>
<proteinExistence type="predicted"/>
<dbReference type="STRING" id="649761.HMPREF0973_02864"/>
<dbReference type="Proteomes" id="UP000003327">
    <property type="component" value="Unassembled WGS sequence"/>
</dbReference>
<comment type="caution">
    <text evidence="1">The sequence shown here is derived from an EMBL/GenBank/DDBJ whole genome shotgun (WGS) entry which is preliminary data.</text>
</comment>
<protein>
    <submittedName>
        <fullName evidence="1">Uncharacterized protein</fullName>
    </submittedName>
</protein>
<evidence type="ECO:0000313" key="1">
    <source>
        <dbReference type="EMBL" id="EEX17288.1"/>
    </source>
</evidence>
<organism evidence="1 2">
    <name type="scientific">Prevotella veroralis F0319</name>
    <dbReference type="NCBI Taxonomy" id="649761"/>
    <lineage>
        <taxon>Bacteria</taxon>
        <taxon>Pseudomonadati</taxon>
        <taxon>Bacteroidota</taxon>
        <taxon>Bacteroidia</taxon>
        <taxon>Bacteroidales</taxon>
        <taxon>Prevotellaceae</taxon>
        <taxon>Prevotella</taxon>
    </lineage>
</organism>
<dbReference type="HOGENOM" id="CLU_3102357_0_0_10"/>
<dbReference type="EMBL" id="ACVA01000072">
    <property type="protein sequence ID" value="EEX17288.1"/>
    <property type="molecule type" value="Genomic_DNA"/>
</dbReference>
<dbReference type="RefSeq" id="WP_004384552.1">
    <property type="nucleotide sequence ID" value="NZ_GG698718.1"/>
</dbReference>
<accession>C9MT93</accession>
<dbReference type="AlphaFoldDB" id="C9MT93"/>
<sequence length="51" mass="5773">MEVSLDDSFYPNGYHKVGTDALVCPKHPSFIADRRGRLSLLFTTVFNGDRQ</sequence>
<reference evidence="1 2" key="1">
    <citation type="submission" date="2009-09" db="EMBL/GenBank/DDBJ databases">
        <authorList>
            <person name="Weinstock G."/>
            <person name="Sodergren E."/>
            <person name="Clifton S."/>
            <person name="Fulton L."/>
            <person name="Fulton B."/>
            <person name="Courtney L."/>
            <person name="Fronick C."/>
            <person name="Harrison M."/>
            <person name="Strong C."/>
            <person name="Farmer C."/>
            <person name="Delahaunty K."/>
            <person name="Markovic C."/>
            <person name="Hall O."/>
            <person name="Minx P."/>
            <person name="Tomlinson C."/>
            <person name="Mitreva M."/>
            <person name="Nelson J."/>
            <person name="Hou S."/>
            <person name="Wollam A."/>
            <person name="Pepin K.H."/>
            <person name="Johnson M."/>
            <person name="Bhonagiri V."/>
            <person name="Nash W.E."/>
            <person name="Warren W."/>
            <person name="Chinwalla A."/>
            <person name="Mardis E.R."/>
            <person name="Wilson R.K."/>
        </authorList>
    </citation>
    <scope>NUCLEOTIDE SEQUENCE [LARGE SCALE GENOMIC DNA]</scope>
    <source>
        <strain evidence="1 2">F0319</strain>
    </source>
</reference>
<keyword evidence="2" id="KW-1185">Reference proteome</keyword>
<name>C9MT93_9BACT</name>
<evidence type="ECO:0000313" key="2">
    <source>
        <dbReference type="Proteomes" id="UP000003327"/>
    </source>
</evidence>